<comment type="caution">
    <text evidence="2">The sequence shown here is derived from an EMBL/GenBank/DDBJ whole genome shotgun (WGS) entry which is preliminary data.</text>
</comment>
<evidence type="ECO:0000313" key="3">
    <source>
        <dbReference type="Proteomes" id="UP000186551"/>
    </source>
</evidence>
<dbReference type="Proteomes" id="UP000186551">
    <property type="component" value="Unassembled WGS sequence"/>
</dbReference>
<dbReference type="EMBL" id="LVWA01000009">
    <property type="protein sequence ID" value="OKL39347.1"/>
    <property type="molecule type" value="Genomic_DNA"/>
</dbReference>
<sequence>MFRRFLRYKYRRPLTPPAVENLFATFGVYILAFLRNRGHTGASPAWKTAGEPAYQNHKTQ</sequence>
<evidence type="ECO:0000313" key="2">
    <source>
        <dbReference type="EMBL" id="OKL39347.1"/>
    </source>
</evidence>
<proteinExistence type="predicted"/>
<reference evidence="2 3" key="1">
    <citation type="submission" date="2016-03" db="EMBL/GenBank/DDBJ databases">
        <title>Genome sequence of Pontibacter sp. nov., of the family cytophagaceae, isolated from marine sediment of the Yellow Sea, China.</title>
        <authorList>
            <person name="Zhang G."/>
            <person name="Zhang R."/>
        </authorList>
    </citation>
    <scope>NUCLEOTIDE SEQUENCE [LARGE SCALE GENOMIC DNA]</scope>
    <source>
        <strain evidence="2 3">S10-8</strain>
    </source>
</reference>
<name>A0A1Q5PAW1_9BACT</name>
<accession>A0A1Q5PAW1</accession>
<keyword evidence="3" id="KW-1185">Reference proteome</keyword>
<gene>
    <name evidence="2" type="ORF">A3841_01900</name>
</gene>
<protein>
    <submittedName>
        <fullName evidence="2">Uncharacterized protein</fullName>
    </submittedName>
</protein>
<evidence type="ECO:0000256" key="1">
    <source>
        <dbReference type="SAM" id="MobiDB-lite"/>
    </source>
</evidence>
<dbReference type="STRING" id="1797110.A3841_01900"/>
<feature type="region of interest" description="Disordered" evidence="1">
    <location>
        <begin position="41"/>
        <end position="60"/>
    </location>
</feature>
<dbReference type="AlphaFoldDB" id="A0A1Q5PAW1"/>
<organism evidence="2 3">
    <name type="scientific">Pontibacter flavimaris</name>
    <dbReference type="NCBI Taxonomy" id="1797110"/>
    <lineage>
        <taxon>Bacteria</taxon>
        <taxon>Pseudomonadati</taxon>
        <taxon>Bacteroidota</taxon>
        <taxon>Cytophagia</taxon>
        <taxon>Cytophagales</taxon>
        <taxon>Hymenobacteraceae</taxon>
        <taxon>Pontibacter</taxon>
    </lineage>
</organism>